<gene>
    <name evidence="1" type="ORF">A5CPEGH6_22170</name>
</gene>
<accession>A0A4Y1X515</accession>
<keyword evidence="2" id="KW-1185">Reference proteome</keyword>
<dbReference type="AlphaFoldDB" id="A0A4Y1X515"/>
<dbReference type="EMBL" id="AP019736">
    <property type="protein sequence ID" value="BBL07579.1"/>
    <property type="molecule type" value="Genomic_DNA"/>
</dbReference>
<organism evidence="1 2">
    <name type="scientific">Alistipes dispar</name>
    <dbReference type="NCBI Taxonomy" id="2585119"/>
    <lineage>
        <taxon>Bacteria</taxon>
        <taxon>Pseudomonadati</taxon>
        <taxon>Bacteroidota</taxon>
        <taxon>Bacteroidia</taxon>
        <taxon>Bacteroidales</taxon>
        <taxon>Rikenellaceae</taxon>
        <taxon>Alistipes</taxon>
    </lineage>
</organism>
<dbReference type="KEGG" id="ada:A5CPEGH6_22170"/>
<evidence type="ECO:0000313" key="1">
    <source>
        <dbReference type="EMBL" id="BBL07579.1"/>
    </source>
</evidence>
<protein>
    <recommendedName>
        <fullName evidence="3">Alkyl hydroperoxide reductase subunit C/ Thiol specific antioxidant domain-containing protein</fullName>
    </recommendedName>
</protein>
<sequence length="173" mass="19684">MRARKELQRLSQIEICIPADLEVYCEGRSVDTLTDGHIGAIKQIIYYDSTGCSSCQINRLAMTESLFMQDSTGRFTPILLFAPGKDQYGNVVKSLKEQAFPFPVFIDKTNAFVRNNDPILADTRFQSFLLDRNNRIVLIGNPLNGDAMWNLFESTLENMLAHDGEYVLENRRP</sequence>
<evidence type="ECO:0008006" key="3">
    <source>
        <dbReference type="Google" id="ProtNLM"/>
    </source>
</evidence>
<name>A0A4Y1X515_9BACT</name>
<evidence type="ECO:0000313" key="2">
    <source>
        <dbReference type="Proteomes" id="UP000319374"/>
    </source>
</evidence>
<dbReference type="Proteomes" id="UP000319374">
    <property type="component" value="Chromosome"/>
</dbReference>
<reference evidence="2" key="1">
    <citation type="submission" date="2019-06" db="EMBL/GenBank/DDBJ databases">
        <title>Alistipes onderdonkii subsp. vulgaris subsp. nov., Alistipes dispar sp. nov. and Alistipes communis sp. nov., isolated from human faeces, and creation of Alistipes onderdonkii subsp. onderdonkii subsp. nov.</title>
        <authorList>
            <person name="Sakamoto M."/>
            <person name="Ikeyama N."/>
            <person name="Ogata Y."/>
            <person name="Suda W."/>
            <person name="Iino T."/>
            <person name="Hattori M."/>
            <person name="Ohkuma M."/>
        </authorList>
    </citation>
    <scope>NUCLEOTIDE SEQUENCE [LARGE SCALE GENOMIC DNA]</scope>
    <source>
        <strain evidence="2">5CPEGH6</strain>
    </source>
</reference>
<proteinExistence type="predicted"/>